<proteinExistence type="predicted"/>
<evidence type="ECO:0000256" key="1">
    <source>
        <dbReference type="SAM" id="MobiDB-lite"/>
    </source>
</evidence>
<protein>
    <submittedName>
        <fullName evidence="3">Uncharacterized protein</fullName>
    </submittedName>
</protein>
<evidence type="ECO:0000256" key="2">
    <source>
        <dbReference type="SAM" id="SignalP"/>
    </source>
</evidence>
<feature type="compositionally biased region" description="Basic and acidic residues" evidence="1">
    <location>
        <begin position="158"/>
        <end position="177"/>
    </location>
</feature>
<feature type="chain" id="PRO_5042990542" evidence="2">
    <location>
        <begin position="21"/>
        <end position="568"/>
    </location>
</feature>
<name>A0AAN9UIP8_9PEZI</name>
<dbReference type="AlphaFoldDB" id="A0AAN9UIP8"/>
<dbReference type="Proteomes" id="UP001320245">
    <property type="component" value="Unassembled WGS sequence"/>
</dbReference>
<keyword evidence="2" id="KW-0732">Signal</keyword>
<keyword evidence="4" id="KW-1185">Reference proteome</keyword>
<sequence length="568" mass="63826">MARLLHLVTIISYAALTTTAISTSNYPDINAAQHNAFAIFNSIHSAMRQWGSSVNHNGMSFYLATAPEGSVFYHGDRSLDPPGTFEWLSFEFEHAGSFARSWEPRSFSNALEEPPSDNALAEALLWHQTSHHRGPSVAPSEQGPFFEITTAQHQISTSKRDDDDKDLPKGPRLPDKPVRGYLQMYRANRPLNLLYIDGQAAANCELGPIDSQDTILLDYGASPPLIYDDYRHAADLCALADEWAFPTGGKLDGFIRMEAGFEIIQCDFSASGGLDLVSVQASPFKNESRSEDYNAYIHAFEWFRAVTERYHGHPAGRLDVDWSSMVSAYAYPVNLSNPDWSRQDLPRLVNATREGTRSIRERLRQVVRQRGGKHVADDRGVVNWQALADKIVTRFGDRLWYMANGRLTGDALILTIGTVIDPFISYTDHTPTAEHLAISRCTQHYLDPTILHHKVWTPEDHAVAAAIETVSYKICDALFSARSILRSHRTSLLHEADSSVEQAQTVIRNLVEELRWSTWKECGKCPSPDEVCVIPMFPFGADTDYFSPSCKNITRFRSSMGYWNFGPW</sequence>
<evidence type="ECO:0000313" key="3">
    <source>
        <dbReference type="EMBL" id="KAK7748168.1"/>
    </source>
</evidence>
<organism evidence="3 4">
    <name type="scientific">Cytospora paraplurivora</name>
    <dbReference type="NCBI Taxonomy" id="2898453"/>
    <lineage>
        <taxon>Eukaryota</taxon>
        <taxon>Fungi</taxon>
        <taxon>Dikarya</taxon>
        <taxon>Ascomycota</taxon>
        <taxon>Pezizomycotina</taxon>
        <taxon>Sordariomycetes</taxon>
        <taxon>Sordariomycetidae</taxon>
        <taxon>Diaporthales</taxon>
        <taxon>Cytosporaceae</taxon>
        <taxon>Cytospora</taxon>
    </lineage>
</organism>
<dbReference type="InterPro" id="IPR038921">
    <property type="entry name" value="YOR389W-like"/>
</dbReference>
<accession>A0AAN9UIP8</accession>
<feature type="signal peptide" evidence="2">
    <location>
        <begin position="1"/>
        <end position="20"/>
    </location>
</feature>
<dbReference type="EMBL" id="JAJSPL020000003">
    <property type="protein sequence ID" value="KAK7748168.1"/>
    <property type="molecule type" value="Genomic_DNA"/>
</dbReference>
<dbReference type="PANTHER" id="PTHR35204:SF1">
    <property type="entry name" value="ENTEROTOXIN"/>
    <property type="match status" value="1"/>
</dbReference>
<evidence type="ECO:0000313" key="4">
    <source>
        <dbReference type="Proteomes" id="UP001320245"/>
    </source>
</evidence>
<dbReference type="PANTHER" id="PTHR35204">
    <property type="entry name" value="YALI0A21131P"/>
    <property type="match status" value="1"/>
</dbReference>
<feature type="region of interest" description="Disordered" evidence="1">
    <location>
        <begin position="152"/>
        <end position="177"/>
    </location>
</feature>
<gene>
    <name evidence="3" type="ORF">SLS53_001423</name>
</gene>
<comment type="caution">
    <text evidence="3">The sequence shown here is derived from an EMBL/GenBank/DDBJ whole genome shotgun (WGS) entry which is preliminary data.</text>
</comment>
<reference evidence="3 4" key="1">
    <citation type="journal article" date="2023" name="PLoS ONE">
        <title>Cytospora paraplurivora sp. nov. isolated from orchards with fruit tree decline syndrome in Ontario, Canada.</title>
        <authorList>
            <person name="Ilyukhin E."/>
            <person name="Nguyen H.D.T."/>
            <person name="Castle A.J."/>
            <person name="Ellouze W."/>
        </authorList>
    </citation>
    <scope>NUCLEOTIDE SEQUENCE [LARGE SCALE GENOMIC DNA]</scope>
    <source>
        <strain evidence="3 4">FDS-564</strain>
    </source>
</reference>